<comment type="caution">
    <text evidence="14">The sequence shown here is derived from an EMBL/GenBank/DDBJ whole genome shotgun (WGS) entry which is preliminary data.</text>
</comment>
<dbReference type="Pfam" id="PF08240">
    <property type="entry name" value="ADH_N"/>
    <property type="match status" value="1"/>
</dbReference>
<dbReference type="Proteomes" id="UP001219525">
    <property type="component" value="Unassembled WGS sequence"/>
</dbReference>
<dbReference type="GO" id="GO:0005739">
    <property type="term" value="C:mitochondrion"/>
    <property type="evidence" value="ECO:0007669"/>
    <property type="project" value="UniProtKB-SubCell"/>
</dbReference>
<comment type="similarity">
    <text evidence="2">Belongs to the zinc-containing alcohol dehydrogenase family. Quinone oxidoreductase subfamily.</text>
</comment>
<comment type="subcellular location">
    <subcellularLocation>
        <location evidence="1">Mitochondrion</location>
    </subcellularLocation>
</comment>
<evidence type="ECO:0000256" key="9">
    <source>
        <dbReference type="ARBA" id="ARBA00023128"/>
    </source>
</evidence>
<proteinExistence type="inferred from homology"/>
<dbReference type="Gene3D" id="3.90.180.10">
    <property type="entry name" value="Medium-chain alcohol dehydrogenases, catalytic domain"/>
    <property type="match status" value="1"/>
</dbReference>
<reference evidence="14" key="1">
    <citation type="submission" date="2023-03" db="EMBL/GenBank/DDBJ databases">
        <title>Massive genome expansion in bonnet fungi (Mycena s.s.) driven by repeated elements and novel gene families across ecological guilds.</title>
        <authorList>
            <consortium name="Lawrence Berkeley National Laboratory"/>
            <person name="Harder C.B."/>
            <person name="Miyauchi S."/>
            <person name="Viragh M."/>
            <person name="Kuo A."/>
            <person name="Thoen E."/>
            <person name="Andreopoulos B."/>
            <person name="Lu D."/>
            <person name="Skrede I."/>
            <person name="Drula E."/>
            <person name="Henrissat B."/>
            <person name="Morin E."/>
            <person name="Kohler A."/>
            <person name="Barry K."/>
            <person name="LaButti K."/>
            <person name="Morin E."/>
            <person name="Salamov A."/>
            <person name="Lipzen A."/>
            <person name="Mereny Z."/>
            <person name="Hegedus B."/>
            <person name="Baldrian P."/>
            <person name="Stursova M."/>
            <person name="Weitz H."/>
            <person name="Taylor A."/>
            <person name="Grigoriev I.V."/>
            <person name="Nagy L.G."/>
            <person name="Martin F."/>
            <person name="Kauserud H."/>
        </authorList>
    </citation>
    <scope>NUCLEOTIDE SEQUENCE</scope>
    <source>
        <strain evidence="14">9144</strain>
    </source>
</reference>
<evidence type="ECO:0000256" key="11">
    <source>
        <dbReference type="ARBA" id="ARBA00038963"/>
    </source>
</evidence>
<dbReference type="InterPro" id="IPR013149">
    <property type="entry name" value="ADH-like_C"/>
</dbReference>
<dbReference type="InterPro" id="IPR036291">
    <property type="entry name" value="NAD(P)-bd_dom_sf"/>
</dbReference>
<keyword evidence="15" id="KW-1185">Reference proteome</keyword>
<evidence type="ECO:0000259" key="13">
    <source>
        <dbReference type="SMART" id="SM00829"/>
    </source>
</evidence>
<dbReference type="PANTHER" id="PTHR43981">
    <property type="entry name" value="ENOYL-[ACYL-CARRIER-PROTEIN] REDUCTASE, MITOCHONDRIAL"/>
    <property type="match status" value="1"/>
</dbReference>
<evidence type="ECO:0000256" key="3">
    <source>
        <dbReference type="ARBA" id="ARBA00022516"/>
    </source>
</evidence>
<keyword evidence="5" id="KW-0521">NADP</keyword>
<evidence type="ECO:0000313" key="15">
    <source>
        <dbReference type="Proteomes" id="UP001219525"/>
    </source>
</evidence>
<evidence type="ECO:0000256" key="2">
    <source>
        <dbReference type="ARBA" id="ARBA00010371"/>
    </source>
</evidence>
<evidence type="ECO:0000256" key="12">
    <source>
        <dbReference type="ARBA" id="ARBA00048843"/>
    </source>
</evidence>
<evidence type="ECO:0000313" key="14">
    <source>
        <dbReference type="EMBL" id="KAJ7224422.1"/>
    </source>
</evidence>
<dbReference type="CDD" id="cd08290">
    <property type="entry name" value="ETR"/>
    <property type="match status" value="1"/>
</dbReference>
<organism evidence="14 15">
    <name type="scientific">Mycena pura</name>
    <dbReference type="NCBI Taxonomy" id="153505"/>
    <lineage>
        <taxon>Eukaryota</taxon>
        <taxon>Fungi</taxon>
        <taxon>Dikarya</taxon>
        <taxon>Basidiomycota</taxon>
        <taxon>Agaricomycotina</taxon>
        <taxon>Agaricomycetes</taxon>
        <taxon>Agaricomycetidae</taxon>
        <taxon>Agaricales</taxon>
        <taxon>Marasmiineae</taxon>
        <taxon>Mycenaceae</taxon>
        <taxon>Mycena</taxon>
    </lineage>
</organism>
<dbReference type="EC" id="1.3.1.104" evidence="11"/>
<evidence type="ECO:0000256" key="10">
    <source>
        <dbReference type="ARBA" id="ARBA00023160"/>
    </source>
</evidence>
<name>A0AAD7E289_9AGAR</name>
<keyword evidence="9" id="KW-0496">Mitochondrion</keyword>
<comment type="catalytic activity">
    <reaction evidence="12">
        <text>a 2,3-saturated acyl-[ACP] + NADP(+) = a (2E)-enoyl-[ACP] + NADPH + H(+)</text>
        <dbReference type="Rhea" id="RHEA:22564"/>
        <dbReference type="Rhea" id="RHEA-COMP:9925"/>
        <dbReference type="Rhea" id="RHEA-COMP:9926"/>
        <dbReference type="ChEBI" id="CHEBI:15378"/>
        <dbReference type="ChEBI" id="CHEBI:57783"/>
        <dbReference type="ChEBI" id="CHEBI:58349"/>
        <dbReference type="ChEBI" id="CHEBI:78784"/>
        <dbReference type="ChEBI" id="CHEBI:78785"/>
        <dbReference type="EC" id="1.3.1.104"/>
    </reaction>
</comment>
<evidence type="ECO:0000256" key="7">
    <source>
        <dbReference type="ARBA" id="ARBA00023002"/>
    </source>
</evidence>
<keyword evidence="4" id="KW-0276">Fatty acid metabolism</keyword>
<dbReference type="SUPFAM" id="SSF50129">
    <property type="entry name" value="GroES-like"/>
    <property type="match status" value="1"/>
</dbReference>
<dbReference type="GO" id="GO:0141148">
    <property type="term" value="F:enoyl-[acyl-carrier-protein] reductase (NADPH) activity"/>
    <property type="evidence" value="ECO:0007669"/>
    <property type="project" value="UniProtKB-EC"/>
</dbReference>
<dbReference type="SMART" id="SM00829">
    <property type="entry name" value="PKS_ER"/>
    <property type="match status" value="1"/>
</dbReference>
<gene>
    <name evidence="14" type="ORF">GGX14DRAFT_650259</name>
</gene>
<keyword evidence="6" id="KW-0809">Transit peptide</keyword>
<keyword evidence="8" id="KW-0443">Lipid metabolism</keyword>
<evidence type="ECO:0000256" key="8">
    <source>
        <dbReference type="ARBA" id="ARBA00023098"/>
    </source>
</evidence>
<dbReference type="InterPro" id="IPR011032">
    <property type="entry name" value="GroES-like_sf"/>
</dbReference>
<keyword evidence="7" id="KW-0560">Oxidoreductase</keyword>
<keyword evidence="3" id="KW-0444">Lipid biosynthesis</keyword>
<dbReference type="InterPro" id="IPR020843">
    <property type="entry name" value="ER"/>
</dbReference>
<dbReference type="InterPro" id="IPR051034">
    <property type="entry name" value="Mito_Enoyl-ACP_Reductase"/>
</dbReference>
<feature type="domain" description="Enoyl reductase (ER)" evidence="13">
    <location>
        <begin position="24"/>
        <end position="363"/>
    </location>
</feature>
<accession>A0AAD7E289</accession>
<evidence type="ECO:0000256" key="6">
    <source>
        <dbReference type="ARBA" id="ARBA00022946"/>
    </source>
</evidence>
<dbReference type="EMBL" id="JARJCW010000005">
    <property type="protein sequence ID" value="KAJ7224422.1"/>
    <property type="molecule type" value="Genomic_DNA"/>
</dbReference>
<dbReference type="Gene3D" id="3.40.50.720">
    <property type="entry name" value="NAD(P)-binding Rossmann-like Domain"/>
    <property type="match status" value="1"/>
</dbReference>
<dbReference type="PANTHER" id="PTHR43981:SF2">
    <property type="entry name" value="ENOYL-[ACYL-CARRIER-PROTEIN] REDUCTASE, MITOCHONDRIAL"/>
    <property type="match status" value="1"/>
</dbReference>
<dbReference type="GO" id="GO:0006633">
    <property type="term" value="P:fatty acid biosynthetic process"/>
    <property type="evidence" value="ECO:0007669"/>
    <property type="project" value="UniProtKB-KW"/>
</dbReference>
<evidence type="ECO:0000256" key="1">
    <source>
        <dbReference type="ARBA" id="ARBA00004173"/>
    </source>
</evidence>
<dbReference type="InterPro" id="IPR013154">
    <property type="entry name" value="ADH-like_N"/>
</dbReference>
<evidence type="ECO:0000256" key="5">
    <source>
        <dbReference type="ARBA" id="ARBA00022857"/>
    </source>
</evidence>
<dbReference type="SUPFAM" id="SSF51735">
    <property type="entry name" value="NAD(P)-binding Rossmann-fold domains"/>
    <property type="match status" value="1"/>
</dbReference>
<dbReference type="AlphaFoldDB" id="A0AAD7E289"/>
<dbReference type="Pfam" id="PF00107">
    <property type="entry name" value="ADH_zinc_N"/>
    <property type="match status" value="1"/>
</dbReference>
<keyword evidence="10" id="KW-0275">Fatty acid biosynthesis</keyword>
<sequence>MSFRPSAVRATRAIVYTRSGEPSDVLRALTYKPLPPPPPNTLNIKFLLSPINPADINVIQGVYPSKPSLTSLVHEQPVYVGGNEGLAEVKQVGAGVSGLNPGDWVVMTKSQLGTWCSIRNVEVDDVLRVPRADALTEVHGATLTVNTPTAYNMLNNFVTLEKGDWVVQNGANSAVGQAVIQIAASRGLKTLNLVRNRPDFSELATRLKSLGGTEVLTYDDLADRNLTNTIVKDWTSGKGIRLGLNCVSGKDTTSMSRLLGNDAYLVSYGAMSKQPLSLPTSLFIFKNLTTVGFWQTRWYKTHTRQDKEILMQTLVDLVVQGKLKEPEHEILTIAAQDSDEVAGQKIRDTMAKLLGGQHGKKVLLRIE</sequence>
<evidence type="ECO:0000256" key="4">
    <source>
        <dbReference type="ARBA" id="ARBA00022832"/>
    </source>
</evidence>
<dbReference type="FunFam" id="3.40.50.720:FF:000112">
    <property type="entry name" value="Enoyl-[acyl-carrier-protein] reductase 1, mitochondrial"/>
    <property type="match status" value="1"/>
</dbReference>
<protein>
    <recommendedName>
        <fullName evidence="11">enoyl-[acyl-carrier-protein] reductase</fullName>
        <ecNumber evidence="11">1.3.1.104</ecNumber>
    </recommendedName>
</protein>